<dbReference type="EMBL" id="DAANDL010000036">
    <property type="protein sequence ID" value="HAC9389195.1"/>
    <property type="molecule type" value="Genomic_DNA"/>
</dbReference>
<dbReference type="EMBL" id="DAAOLG010000007">
    <property type="protein sequence ID" value="HAD3555857.1"/>
    <property type="molecule type" value="Genomic_DNA"/>
</dbReference>
<evidence type="ECO:0000313" key="27">
    <source>
        <dbReference type="EMBL" id="HAC9321919.1"/>
    </source>
</evidence>
<evidence type="ECO:0000313" key="68">
    <source>
        <dbReference type="EMBL" id="MIT52258.1"/>
    </source>
</evidence>
<dbReference type="EMBL" id="DAANYB010000029">
    <property type="protein sequence ID" value="HAD1917072.1"/>
    <property type="molecule type" value="Genomic_DNA"/>
</dbReference>
<dbReference type="EMBL" id="DAANCY010000056">
    <property type="protein sequence ID" value="HAC9321919.1"/>
    <property type="molecule type" value="Genomic_DNA"/>
</dbReference>
<dbReference type="EMBL" id="AAKMFH010000008">
    <property type="protein sequence ID" value="ECT2643287.1"/>
    <property type="molecule type" value="Genomic_DNA"/>
</dbReference>
<dbReference type="EMBL" id="DAANFW010000049">
    <property type="protein sequence ID" value="HAC9693948.1"/>
    <property type="molecule type" value="Genomic_DNA"/>
</dbReference>
<organism evidence="8">
    <name type="scientific">Salmonella typhimurium</name>
    <dbReference type="NCBI Taxonomy" id="90371"/>
    <lineage>
        <taxon>Bacteria</taxon>
        <taxon>Pseudomonadati</taxon>
        <taxon>Pseudomonadota</taxon>
        <taxon>Gammaproteobacteria</taxon>
        <taxon>Enterobacterales</taxon>
        <taxon>Enterobacteriaceae</taxon>
        <taxon>Salmonella</taxon>
    </lineage>
</organism>
<evidence type="ECO:0000313" key="69">
    <source>
        <dbReference type="Proteomes" id="UP000054461"/>
    </source>
</evidence>
<protein>
    <submittedName>
        <fullName evidence="8">Uncharacterized protein</fullName>
    </submittedName>
</protein>
<proteinExistence type="predicted"/>
<dbReference type="EMBL" id="DAAHOT010000029">
    <property type="protein sequence ID" value="HAB6892581.1"/>
    <property type="molecule type" value="Genomic_DNA"/>
</dbReference>
<evidence type="ECO:0000313" key="59">
    <source>
        <dbReference type="EMBL" id="HAD2099543.1"/>
    </source>
</evidence>
<dbReference type="EMBL" id="DAAOGX010000009">
    <property type="protein sequence ID" value="HAD3011447.1"/>
    <property type="molecule type" value="Genomic_DNA"/>
</dbReference>
<dbReference type="AlphaFoldDB" id="A0A0J0VXY2"/>
<dbReference type="EMBL" id="AAKRWO010000077">
    <property type="protein sequence ID" value="ECV4394038.1"/>
    <property type="molecule type" value="Genomic_DNA"/>
</dbReference>
<evidence type="ECO:0000313" key="52">
    <source>
        <dbReference type="EMBL" id="HAD1936344.1"/>
    </source>
</evidence>
<evidence type="ECO:0000313" key="14">
    <source>
        <dbReference type="EMBL" id="HAB6892581.1"/>
    </source>
</evidence>
<dbReference type="EMBL" id="AAKJHJ010000015">
    <property type="protein sequence ID" value="ECS3484469.1"/>
    <property type="molecule type" value="Genomic_DNA"/>
</dbReference>
<evidence type="ECO:0000313" key="5">
    <source>
        <dbReference type="EMBL" id="ECA5343793.1"/>
    </source>
</evidence>
<evidence type="ECO:0000313" key="63">
    <source>
        <dbReference type="EMBL" id="HAD3011447.1"/>
    </source>
</evidence>
<dbReference type="EMBL" id="DAANYT010000001">
    <property type="protein sequence ID" value="HAD1999393.1"/>
    <property type="molecule type" value="Genomic_DNA"/>
</dbReference>
<evidence type="ECO:0000313" key="44">
    <source>
        <dbReference type="EMBL" id="HAD1878958.1"/>
    </source>
</evidence>
<evidence type="ECO:0000313" key="1">
    <source>
        <dbReference type="EMBL" id="EBV4697826.1"/>
    </source>
</evidence>
<dbReference type="EMBL" id="DAANBN010000049">
    <property type="protein sequence ID" value="HAC9146383.1"/>
    <property type="molecule type" value="Genomic_DNA"/>
</dbReference>
<dbReference type="EMBL" id="DAANZB010000040">
    <property type="protein sequence ID" value="HAD2042212.1"/>
    <property type="molecule type" value="Genomic_DNA"/>
</dbReference>
<dbReference type="EMBL" id="DAANXZ010000001">
    <property type="protein sequence ID" value="HAD1903023.1"/>
    <property type="molecule type" value="Genomic_DNA"/>
</dbReference>
<evidence type="ECO:0000313" key="33">
    <source>
        <dbReference type="EMBL" id="HAC9529443.1"/>
    </source>
</evidence>
<name>A0A0J0VXY2_SALTM</name>
<evidence type="ECO:0000313" key="30">
    <source>
        <dbReference type="EMBL" id="HAC9393988.1"/>
    </source>
</evidence>
<dbReference type="EMBL" id="DAANYG010000001">
    <property type="protein sequence ID" value="HAD1936344.1"/>
    <property type="molecule type" value="Genomic_DNA"/>
</dbReference>
<evidence type="ECO:0000313" key="50">
    <source>
        <dbReference type="EMBL" id="HAD1926544.1"/>
    </source>
</evidence>
<dbReference type="EMBL" id="DAANEX010000132">
    <property type="protein sequence ID" value="HAC9572744.1"/>
    <property type="molecule type" value="Genomic_DNA"/>
</dbReference>
<dbReference type="EMBL" id="DAANZO010000001">
    <property type="protein sequence ID" value="HAD2099543.1"/>
    <property type="molecule type" value="Genomic_DNA"/>
</dbReference>
<dbReference type="EMBL" id="AAKJJB010000017">
    <property type="protein sequence ID" value="ECS3688034.1"/>
    <property type="molecule type" value="Genomic_DNA"/>
</dbReference>
<evidence type="ECO:0000313" key="46">
    <source>
        <dbReference type="EMBL" id="HAD1898178.1"/>
    </source>
</evidence>
<evidence type="ECO:0000313" key="11">
    <source>
        <dbReference type="EMBL" id="ECV4394038.1"/>
    </source>
</evidence>
<dbReference type="EMBL" id="RSUA01000097">
    <property type="protein sequence ID" value="MIT52258.1"/>
    <property type="molecule type" value="Genomic_DNA"/>
</dbReference>
<evidence type="ECO:0000313" key="3">
    <source>
        <dbReference type="EMBL" id="EBZ0489039.1"/>
    </source>
</evidence>
<reference evidence="6" key="7">
    <citation type="submission" date="2019-02" db="EMBL/GenBank/DDBJ databases">
        <authorList>
            <consortium name="GenomeTrakr network: Whole genome sequencing for foodborne pathogen traceback"/>
        </authorList>
    </citation>
    <scope>NUCLEOTIDE SEQUENCE</scope>
    <source>
        <strain evidence="4">FSIS21822729</strain>
        <strain evidence="6">FSIS21923391</strain>
    </source>
</reference>
<dbReference type="EMBL" id="DAAMEY010000047">
    <property type="protein sequence ID" value="HAC6367794.1"/>
    <property type="molecule type" value="Genomic_DNA"/>
</dbReference>
<sequence length="71" mass="8295">MSFARVLSGKSGRYGATRSRDFTPYENFQRKNVSVLLFVNVMFYLVLFKKRNDTSGCDFAIFMGFRVVPYF</sequence>
<evidence type="ECO:0000313" key="25">
    <source>
        <dbReference type="EMBL" id="HAC9263730.1"/>
    </source>
</evidence>
<evidence type="ECO:0000313" key="66">
    <source>
        <dbReference type="EMBL" id="HAE0465651.1"/>
    </source>
</evidence>
<evidence type="ECO:0000313" key="58">
    <source>
        <dbReference type="EMBL" id="HAD2084636.1"/>
    </source>
</evidence>
<dbReference type="EMBL" id="AAHFII010000086">
    <property type="protein sequence ID" value="EBV4697826.1"/>
    <property type="molecule type" value="Genomic_DNA"/>
</dbReference>
<evidence type="ECO:0000313" key="56">
    <source>
        <dbReference type="EMBL" id="HAD2023189.1"/>
    </source>
</evidence>
<evidence type="ECO:0000313" key="18">
    <source>
        <dbReference type="EMBL" id="HAC6981507.1"/>
    </source>
</evidence>
<evidence type="ECO:0000313" key="53">
    <source>
        <dbReference type="EMBL" id="HAD1959919.1"/>
    </source>
</evidence>
<dbReference type="EMBL" id="DAANYU010000001">
    <property type="protein sequence ID" value="HAD2004179.1"/>
    <property type="molecule type" value="Genomic_DNA"/>
</dbReference>
<dbReference type="EMBL" id="DAANCE010000042">
    <property type="protein sequence ID" value="HAC9229513.1"/>
    <property type="molecule type" value="Genomic_DNA"/>
</dbReference>
<evidence type="ECO:0000313" key="67">
    <source>
        <dbReference type="EMBL" id="KTZ05547.1"/>
    </source>
</evidence>
<dbReference type="EMBL" id="AAHXBO010000056">
    <property type="protein sequence ID" value="ECB2819197.1"/>
    <property type="molecule type" value="Genomic_DNA"/>
</dbReference>
<dbReference type="EMBL" id="DAANXW010000001">
    <property type="protein sequence ID" value="HAD1898178.1"/>
    <property type="molecule type" value="Genomic_DNA"/>
</dbReference>
<evidence type="ECO:0000313" key="9">
    <source>
        <dbReference type="EMBL" id="ECS3688034.1"/>
    </source>
</evidence>
<evidence type="ECO:0000313" key="54">
    <source>
        <dbReference type="EMBL" id="HAD1999393.1"/>
    </source>
</evidence>
<dbReference type="EMBL" id="JYVU01000070">
    <property type="protein sequence ID" value="KTZ05547.1"/>
    <property type="molecule type" value="Genomic_DNA"/>
</dbReference>
<dbReference type="EMBL" id="DAANGD010000037">
    <property type="protein sequence ID" value="HAC9737868.1"/>
    <property type="molecule type" value="Genomic_DNA"/>
</dbReference>
<evidence type="ECO:0000313" key="6">
    <source>
        <dbReference type="EMBL" id="ECB2819197.1"/>
    </source>
</evidence>
<evidence type="ECO:0000313" key="12">
    <source>
        <dbReference type="EMBL" id="ECV5319549.1"/>
    </source>
</evidence>
<dbReference type="EMBL" id="AAKJEM010000013">
    <property type="protein sequence ID" value="ECS2999050.1"/>
    <property type="molecule type" value="Genomic_DNA"/>
</dbReference>
<evidence type="ECO:0000313" key="40">
    <source>
        <dbReference type="EMBL" id="HAC9732968.1"/>
    </source>
</evidence>
<dbReference type="EMBL" id="DAANEV010000057">
    <property type="protein sequence ID" value="HAC9563291.1"/>
    <property type="molecule type" value="Genomic_DNA"/>
</dbReference>
<reference evidence="68" key="5">
    <citation type="submission" date="2018-08" db="EMBL/GenBank/DDBJ databases">
        <authorList>
            <person name="Ashton P.M."/>
            <person name="Dallman T."/>
            <person name="Nair S."/>
            <person name="De Pinna E."/>
            <person name="Peters T."/>
            <person name="Grant K."/>
        </authorList>
    </citation>
    <scope>NUCLEOTIDE SEQUENCE [LARGE SCALE GENOMIC DNA]</scope>
    <source>
        <strain evidence="68">29290</strain>
        <strain evidence="1">461175</strain>
        <strain evidence="3">511645</strain>
        <strain evidence="5">582921</strain>
        <strain evidence="2">588460</strain>
    </source>
</reference>
<evidence type="ECO:0000313" key="57">
    <source>
        <dbReference type="EMBL" id="HAD2042212.1"/>
    </source>
</evidence>
<evidence type="ECO:0000313" key="41">
    <source>
        <dbReference type="EMBL" id="HAC9737868.1"/>
    </source>
</evidence>
<evidence type="ECO:0000313" key="48">
    <source>
        <dbReference type="EMBL" id="HAD1907775.1"/>
    </source>
</evidence>
<dbReference type="EMBL" id="DAANXR010000001">
    <property type="protein sequence ID" value="HAD1845231.1"/>
    <property type="molecule type" value="Genomic_DNA"/>
</dbReference>
<evidence type="ECO:0000313" key="45">
    <source>
        <dbReference type="EMBL" id="HAD1898065.1"/>
    </source>
</evidence>
<dbReference type="EMBL" id="DAANCL010000050">
    <property type="protein sequence ID" value="HAC9263730.1"/>
    <property type="molecule type" value="Genomic_DNA"/>
</dbReference>
<evidence type="ECO:0000313" key="20">
    <source>
        <dbReference type="EMBL" id="HAC9176072.1"/>
    </source>
</evidence>
<dbReference type="EMBL" id="DAAOBM010000030">
    <property type="protein sequence ID" value="HAD2334788.1"/>
    <property type="molecule type" value="Genomic_DNA"/>
</dbReference>
<evidence type="ECO:0000313" key="43">
    <source>
        <dbReference type="EMBL" id="HAD1845231.1"/>
    </source>
</evidence>
<dbReference type="EMBL" id="AAHUQY010000049">
    <property type="protein sequence ID" value="ECA5343793.1"/>
    <property type="molecule type" value="Genomic_DNA"/>
</dbReference>
<evidence type="ECO:0000313" key="22">
    <source>
        <dbReference type="EMBL" id="HAC9229513.1"/>
    </source>
</evidence>
<dbReference type="EMBL" id="DAAOSS010000006">
    <property type="protein sequence ID" value="HAD4059981.1"/>
    <property type="molecule type" value="Genomic_DNA"/>
</dbReference>
<evidence type="ECO:0000313" key="21">
    <source>
        <dbReference type="EMBL" id="HAC9224636.1"/>
    </source>
</evidence>
<evidence type="ECO:0000313" key="31">
    <source>
        <dbReference type="EMBL" id="HAC9465891.1"/>
    </source>
</evidence>
<dbReference type="EMBL" id="DAANDM010000044">
    <property type="protein sequence ID" value="HAC9393988.1"/>
    <property type="molecule type" value="Genomic_DNA"/>
</dbReference>
<dbReference type="EMBL" id="DAANCD010000042">
    <property type="protein sequence ID" value="HAC9224636.1"/>
    <property type="molecule type" value="Genomic_DNA"/>
</dbReference>
<dbReference type="EMBL" id="DAANFA010000040">
    <property type="protein sequence ID" value="HAC9587190.1"/>
    <property type="molecule type" value="Genomic_DNA"/>
</dbReference>
<dbReference type="EMBL" id="DAANYX010000001">
    <property type="protein sequence ID" value="HAD2023189.1"/>
    <property type="molecule type" value="Genomic_DNA"/>
</dbReference>
<dbReference type="EMBL" id="DAANDH010000097">
    <property type="protein sequence ID" value="HAC9360375.1"/>
    <property type="molecule type" value="Genomic_DNA"/>
</dbReference>
<evidence type="ECO:0000313" key="10">
    <source>
        <dbReference type="EMBL" id="ECT2643287.1"/>
    </source>
</evidence>
<evidence type="ECO:0000313" key="49">
    <source>
        <dbReference type="EMBL" id="HAD1917072.1"/>
    </source>
</evidence>
<evidence type="ECO:0000313" key="39">
    <source>
        <dbReference type="EMBL" id="HAC9693948.1"/>
    </source>
</evidence>
<accession>A0A0J0VXY2</accession>
<dbReference type="EMBL" id="DAAMKP010000044">
    <property type="protein sequence ID" value="HAC6981507.1"/>
    <property type="molecule type" value="Genomic_DNA"/>
</dbReference>
<dbReference type="EMBL" id="DAANCH010000047">
    <property type="protein sequence ID" value="HAC9239512.1"/>
    <property type="molecule type" value="Genomic_DNA"/>
</dbReference>
<dbReference type="EMBL" id="DAANXX010000030">
    <property type="protein sequence ID" value="HAD1898065.1"/>
    <property type="molecule type" value="Genomic_DNA"/>
</dbReference>
<dbReference type="EMBL" id="DAANXU010000034">
    <property type="protein sequence ID" value="HAD1878958.1"/>
    <property type="molecule type" value="Genomic_DNA"/>
</dbReference>
<dbReference type="EMBL" id="DAANYI010000014">
    <property type="protein sequence ID" value="HAD1959919.1"/>
    <property type="molecule type" value="Genomic_DNA"/>
</dbReference>
<reference evidence="67 69" key="1">
    <citation type="submission" date="2014-09" db="EMBL/GenBank/DDBJ databases">
        <title>Salmonella Genotype and Phenotype Association.</title>
        <authorList>
            <person name="Chen Y."/>
            <person name="Folster J."/>
            <person name="Ayers S."/>
            <person name="Kabera C."/>
            <person name="Li C."/>
            <person name="Mukherjee S."/>
            <person name="Lam C."/>
            <person name="Zhao S."/>
            <person name="McDermott P."/>
        </authorList>
    </citation>
    <scope>NUCLEOTIDE SEQUENCE [LARGE SCALE GENOMIC DNA]</scope>
    <source>
        <strain evidence="67 69">CVM N32045</strain>
    </source>
</reference>
<evidence type="ECO:0000313" key="34">
    <source>
        <dbReference type="EMBL" id="HAC9563291.1"/>
    </source>
</evidence>
<dbReference type="EMBL" id="DAANEO010000052">
    <property type="protein sequence ID" value="HAC9529443.1"/>
    <property type="molecule type" value="Genomic_DNA"/>
</dbReference>
<dbReference type="Proteomes" id="UP000885258">
    <property type="component" value="Unassembled WGS sequence"/>
</dbReference>
<evidence type="ECO:0000313" key="4">
    <source>
        <dbReference type="EMBL" id="EBZ8376355.1"/>
    </source>
</evidence>
<comment type="caution">
    <text evidence="8">The sequence shown here is derived from an EMBL/GenBank/DDBJ whole genome shotgun (WGS) entry which is preliminary data.</text>
</comment>
<evidence type="ECO:0000313" key="17">
    <source>
        <dbReference type="EMBL" id="HAC6638290.1"/>
    </source>
</evidence>
<dbReference type="EMBL" id="DAANEJ010000050">
    <property type="protein sequence ID" value="HAC9499954.1"/>
    <property type="molecule type" value="Genomic_DNA"/>
</dbReference>
<evidence type="ECO:0000313" key="62">
    <source>
        <dbReference type="EMBL" id="HAD2448524.1"/>
    </source>
</evidence>
<evidence type="ECO:0000313" key="35">
    <source>
        <dbReference type="EMBL" id="HAC9572744.1"/>
    </source>
</evidence>
<evidence type="ECO:0000313" key="19">
    <source>
        <dbReference type="EMBL" id="HAC9146383.1"/>
    </source>
</evidence>
<dbReference type="EMBL" id="AAKSLO010000050">
    <property type="protein sequence ID" value="ECV5319549.1"/>
    <property type="molecule type" value="Genomic_DNA"/>
</dbReference>
<evidence type="ECO:0000313" key="51">
    <source>
        <dbReference type="EMBL" id="HAD1931313.1"/>
    </source>
</evidence>
<evidence type="ECO:0000313" key="29">
    <source>
        <dbReference type="EMBL" id="HAC9389195.1"/>
    </source>
</evidence>
<evidence type="ECO:0000313" key="28">
    <source>
        <dbReference type="EMBL" id="HAC9360375.1"/>
    </source>
</evidence>
<dbReference type="EMBL" id="AAHPWO010000054">
    <property type="protein sequence ID" value="EBZ0489039.1"/>
    <property type="molecule type" value="Genomic_DNA"/>
</dbReference>
<evidence type="ECO:0000313" key="32">
    <source>
        <dbReference type="EMBL" id="HAC9499954.1"/>
    </source>
</evidence>
<evidence type="ECO:0000313" key="55">
    <source>
        <dbReference type="EMBL" id="HAD2004179.1"/>
    </source>
</evidence>
<dbReference type="EMBL" id="AAHSKS010000064">
    <property type="protein sequence ID" value="EBZ8376355.1"/>
    <property type="molecule type" value="Genomic_DNA"/>
</dbReference>
<evidence type="ECO:0000313" key="36">
    <source>
        <dbReference type="EMBL" id="HAC9587190.1"/>
    </source>
</evidence>
<evidence type="ECO:0000313" key="15">
    <source>
        <dbReference type="EMBL" id="HAC6171185.1"/>
    </source>
</evidence>
<dbReference type="EMBL" id="AAHOSV010000052">
    <property type="protein sequence ID" value="EBY6861583.1"/>
    <property type="molecule type" value="Genomic_DNA"/>
</dbReference>
<dbReference type="EMBL" id="DAANBS010000066">
    <property type="protein sequence ID" value="HAC9176072.1"/>
    <property type="molecule type" value="Genomic_DNA"/>
</dbReference>
<evidence type="ECO:0000313" key="64">
    <source>
        <dbReference type="EMBL" id="HAD3555857.1"/>
    </source>
</evidence>
<evidence type="ECO:0000313" key="7">
    <source>
        <dbReference type="EMBL" id="ECS2999050.1"/>
    </source>
</evidence>
<evidence type="ECO:0000313" key="26">
    <source>
        <dbReference type="EMBL" id="HAC9283163.1"/>
    </source>
</evidence>
<evidence type="ECO:0000313" key="61">
    <source>
        <dbReference type="EMBL" id="HAD2357282.1"/>
    </source>
</evidence>
<dbReference type="EMBL" id="DAAHNT010000009">
    <property type="protein sequence ID" value="HAB6745932.1"/>
    <property type="molecule type" value="Genomic_DNA"/>
</dbReference>
<dbReference type="EMBL" id="DAAMDP010000045">
    <property type="protein sequence ID" value="HAC6171185.1"/>
    <property type="molecule type" value="Genomic_DNA"/>
</dbReference>
<dbReference type="EMBL" id="DAANEE010000040">
    <property type="protein sequence ID" value="HAC9465891.1"/>
    <property type="molecule type" value="Genomic_DNA"/>
</dbReference>
<dbReference type="EMBL" id="DAANYH010000037">
    <property type="protein sequence ID" value="HAD1926544.1"/>
    <property type="molecule type" value="Genomic_DNA"/>
</dbReference>
<dbReference type="EMBL" id="DAANGK010000014">
    <property type="protein sequence ID" value="HAC9770586.1"/>
    <property type="molecule type" value="Genomic_DNA"/>
</dbReference>
<dbReference type="EMBL" id="DAAOCG010000033">
    <property type="protein sequence ID" value="HAD2448524.1"/>
    <property type="molecule type" value="Genomic_DNA"/>
</dbReference>
<evidence type="ECO:0000313" key="65">
    <source>
        <dbReference type="EMBL" id="HAD4059981.1"/>
    </source>
</evidence>
<dbReference type="EMBL" id="DAAMGZ010000053">
    <property type="protein sequence ID" value="HAC6638290.1"/>
    <property type="molecule type" value="Genomic_DNA"/>
</dbReference>
<dbReference type="EMBL" id="DAANFV010000039">
    <property type="protein sequence ID" value="HAC9688924.1"/>
    <property type="molecule type" value="Genomic_DNA"/>
</dbReference>
<dbReference type="EMBL" id="DAANCP010000039">
    <property type="protein sequence ID" value="HAC9283163.1"/>
    <property type="molecule type" value="Genomic_DNA"/>
</dbReference>
<evidence type="ECO:0000313" key="60">
    <source>
        <dbReference type="EMBL" id="HAD2334788.1"/>
    </source>
</evidence>
<evidence type="ECO:0000313" key="37">
    <source>
        <dbReference type="EMBL" id="HAC9592251.1"/>
    </source>
</evidence>
<evidence type="ECO:0000313" key="23">
    <source>
        <dbReference type="EMBL" id="HAC9239512.1"/>
    </source>
</evidence>
<reference evidence="11" key="3">
    <citation type="submission" date="2018-05" db="EMBL/GenBank/DDBJ databases">
        <authorList>
            <consortium name="PulseNet: The National Subtyping Network for Foodborne Disease Surveillance"/>
            <person name="Tarr C.L."/>
            <person name="Trees E."/>
            <person name="Katz L.S."/>
            <person name="Carleton-Romer H.A."/>
            <person name="Stroika S."/>
            <person name="Kucerova Z."/>
            <person name="Roache K.F."/>
            <person name="Sabol A.L."/>
            <person name="Besser J."/>
            <person name="Gerner-Smidt P."/>
        </authorList>
    </citation>
    <scope>NUCLEOTIDE SEQUENCE</scope>
    <source>
        <strain evidence="11">PNUSAS041296</strain>
    </source>
</reference>
<evidence type="ECO:0000313" key="13">
    <source>
        <dbReference type="EMBL" id="HAB6745932.1"/>
    </source>
</evidence>
<dbReference type="EMBL" id="DAAOBR010000013">
    <property type="protein sequence ID" value="HAD2357282.1"/>
    <property type="molecule type" value="Genomic_DNA"/>
</dbReference>
<reference evidence="8" key="4">
    <citation type="submission" date="2018-07" db="EMBL/GenBank/DDBJ databases">
        <authorList>
            <consortium name="NARMS: The National Antimicrobial Resistance Monitoring System"/>
        </authorList>
    </citation>
    <scope>NUCLEOTIDE SEQUENCE</scope>
    <source>
        <strain evidence="7">CVM N56971F</strain>
        <strain evidence="8">CVM N57720F</strain>
        <strain evidence="12">FSIS11811627</strain>
        <strain evidence="10">FSIS11812714</strain>
        <strain evidence="9">FSIS1606077</strain>
    </source>
</reference>
<evidence type="ECO:0000313" key="47">
    <source>
        <dbReference type="EMBL" id="HAD1903023.1"/>
    </source>
</evidence>
<evidence type="ECO:0000313" key="42">
    <source>
        <dbReference type="EMBL" id="HAC9770586.1"/>
    </source>
</evidence>
<dbReference type="EMBL" id="DAANCK010000033">
    <property type="protein sequence ID" value="HAC9258815.1"/>
    <property type="molecule type" value="Genomic_DNA"/>
</dbReference>
<dbReference type="Proteomes" id="UP000054461">
    <property type="component" value="Unassembled WGS sequence"/>
</dbReference>
<reference evidence="13" key="2">
    <citation type="journal article" date="2018" name="Genome Biol.">
        <title>SKESA: strategic k-mer extension for scrupulous assemblies.</title>
        <authorList>
            <person name="Souvorov A."/>
            <person name="Agarwala R."/>
            <person name="Lipman D.J."/>
        </authorList>
    </citation>
    <scope>NUCLEOTIDE SEQUENCE</scope>
    <source>
        <strain evidence="17">1730</strain>
        <strain evidence="16">2011-60-200-1</strain>
        <strain evidence="19">L00520-16</strain>
        <strain evidence="24">L00791-14</strain>
        <strain evidence="20">L01134-16</strain>
        <strain evidence="27">L02079-16</strain>
        <strain evidence="21">L02094-15</strain>
        <strain evidence="22">L02156-15</strain>
        <strain evidence="23">L02290-16</strain>
        <strain evidence="25">L02319-16</strain>
        <strain evidence="26">L02407-16</strain>
        <strain evidence="15">R62</strain>
        <strain evidence="28">S00022-15</strain>
        <strain evidence="29">S00068-14</strain>
        <strain evidence="30">S00160-16</strain>
        <strain evidence="33">S01267-16</strain>
        <strain evidence="31">S01383-16</strain>
        <strain evidence="32">S02362-16</strain>
        <strain evidence="37">S02416-16</strain>
        <strain evidence="34">S03001-16</strain>
        <strain evidence="35">S03027-16</strain>
        <strain evidence="36">S03141-16</strain>
        <strain evidence="65">S038T</strain>
        <strain evidence="42">S04371-15</strain>
        <strain evidence="38">S05012-15</strain>
        <strain evidence="39">S05117-15</strain>
        <strain evidence="40">S05247-14</strain>
        <strain evidence="41">S05567-15</strain>
        <strain evidence="13">Salmonella enterica</strain>
        <strain evidence="66">Sam_be7651b6-5149-4245-841d-227c1f263f6b</strain>
        <strain evidence="54">SSI_AA838</strain>
        <strain evidence="45">SSI_AA841</strain>
        <strain evidence="60">SSI_AA843</strain>
        <strain evidence="43">SSI_AA844</strain>
        <strain evidence="14">SSI_AA846</strain>
        <strain evidence="51">SSI_AA847</strain>
        <strain evidence="55">SSI_AA848</strain>
        <strain evidence="47">SSI_AA849</strain>
        <strain evidence="49">SSI_AA852</strain>
        <strain evidence="44">SSI_AA859</strain>
        <strain evidence="61">SSI_AA860</strain>
        <strain evidence="52">SSI_AA862</strain>
        <strain evidence="46">SSI_AA863</strain>
        <strain evidence="56">SSI_AA864</strain>
        <strain evidence="50">SSI_AA866</strain>
        <strain evidence="62">SSI_AA868</strain>
        <strain evidence="57">SSI_AA874</strain>
        <strain evidence="48">SSI_AA880</strain>
        <strain evidence="58">SSI_AA883</strain>
        <strain evidence="53">SSI_AA884</strain>
        <strain evidence="59">SSI_AA885</strain>
        <strain evidence="63">Typhimurium</strain>
    </source>
</reference>
<evidence type="ECO:0000313" key="2">
    <source>
        <dbReference type="EMBL" id="EBY6861583.1"/>
    </source>
</evidence>
<reference evidence="14" key="6">
    <citation type="submission" date="2019-01" db="EMBL/GenBank/DDBJ databases">
        <authorList>
            <consortium name="NCBI Pathogen Detection Project"/>
        </authorList>
    </citation>
    <scope>NUCLEOTIDE SEQUENCE</scope>
    <source>
        <strain evidence="17">1730</strain>
        <strain evidence="16">2011-60-200-1</strain>
        <strain evidence="19">L00520-16</strain>
        <strain evidence="24">L00791-14</strain>
        <strain evidence="20">L01134-16</strain>
        <strain evidence="27">L02079-16</strain>
        <strain evidence="21">L02094-15</strain>
        <strain evidence="22">L02156-15</strain>
        <strain evidence="23">L02290-16</strain>
        <strain evidence="25">L02319-16</strain>
        <strain evidence="26">L02407-16</strain>
        <strain evidence="15">R62</strain>
        <strain evidence="28">S00022-15</strain>
        <strain evidence="29">S00068-14</strain>
        <strain evidence="30">S00160-16</strain>
        <strain evidence="33">S01267-16</strain>
        <strain evidence="31">S01383-16</strain>
        <strain evidence="32">S02362-16</strain>
        <strain evidence="37">S02416-16</strain>
        <strain evidence="34">S03001-16</strain>
        <strain evidence="35">S03027-16</strain>
        <strain evidence="36">S03141-16</strain>
        <strain evidence="65">S038T</strain>
        <strain evidence="42">S04371-15</strain>
        <strain evidence="38">S05012-15</strain>
        <strain evidence="39">S05117-15</strain>
        <strain evidence="40">S05247-14</strain>
        <strain evidence="41">S05567-15</strain>
        <strain evidence="13">Salmonella enterica</strain>
        <strain evidence="66">Sam_be7651b6-5149-4245-841d-227c1f263f6b</strain>
        <strain evidence="54">SSI_AA838</strain>
        <strain evidence="45">SSI_AA841</strain>
        <strain evidence="60">SSI_AA843</strain>
        <strain evidence="43">SSI_AA844</strain>
        <strain evidence="14">SSI_AA846</strain>
        <strain evidence="51">SSI_AA847</strain>
        <strain evidence="55">SSI_AA848</strain>
        <strain evidence="47">SSI_AA849</strain>
        <strain evidence="49">SSI_AA852</strain>
        <strain evidence="44">SSI_AA859</strain>
        <strain evidence="61">SSI_AA860</strain>
        <strain evidence="52">SSI_AA862</strain>
        <strain evidence="46">SSI_AA863</strain>
        <strain evidence="56">SSI_AA864</strain>
        <strain evidence="50">SSI_AA866</strain>
        <strain evidence="62">SSI_AA868</strain>
        <strain evidence="57">SSI_AA874</strain>
        <strain evidence="48">SSI_AA880</strain>
        <strain evidence="58">SSI_AA883</strain>
        <strain evidence="53">SSI_AA884</strain>
        <strain evidence="59">SSI_AA885</strain>
        <strain evidence="63">Typhimurium</strain>
    </source>
</reference>
<dbReference type="EMBL" id="DAAQQQ010000030">
    <property type="protein sequence ID" value="HAE0465651.1"/>
    <property type="molecule type" value="Genomic_DNA"/>
</dbReference>
<dbReference type="EMBL" id="DAANYJ010000001">
    <property type="protein sequence ID" value="HAD1907775.1"/>
    <property type="molecule type" value="Genomic_DNA"/>
</dbReference>
<dbReference type="EMBL" id="DAANZJ010000029">
    <property type="protein sequence ID" value="HAD2084636.1"/>
    <property type="molecule type" value="Genomic_DNA"/>
</dbReference>
<gene>
    <name evidence="8" type="ORF">A3104_17240</name>
    <name evidence="7" type="ORF">A3Y76_17160</name>
    <name evidence="9" type="ORF">A4R48_17945</name>
    <name evidence="68" type="ORF">AU613_25870</name>
    <name evidence="2" type="ORF">D5823_24790</name>
    <name evidence="3" type="ORF">D6422_24715</name>
    <name evidence="67" type="ORF">DD95_21290</name>
    <name evidence="11" type="ORF">DMI89_24445</name>
    <name evidence="1" type="ORF">DO533_24120</name>
    <name evidence="12" type="ORF">DWU22_23370</name>
    <name evidence="10" type="ORF">DY580_05755</name>
    <name evidence="4" type="ORF">EHB09_23620</name>
    <name evidence="5" type="ORF">ELS01_25795</name>
    <name evidence="6" type="ORF">EVY71_22775</name>
    <name evidence="51" type="ORF">G0042_24120</name>
    <name evidence="55" type="ORF">G0045_00020</name>
    <name evidence="54" type="ORF">G0048_00020</name>
    <name evidence="49" type="ORF">G0052_23615</name>
    <name evidence="47" type="ORF">G0063_00020</name>
    <name evidence="45" type="ORF">G0076_23930</name>
    <name evidence="60" type="ORF">G0077_24360</name>
    <name evidence="46" type="ORF">G0086_00020</name>
    <name evidence="43" type="ORF">G0087_00020</name>
    <name evidence="57" type="ORF">G0090_23735</name>
    <name evidence="50" type="ORF">G0094_23950</name>
    <name evidence="48" type="ORF">G0100_00020</name>
    <name evidence="59" type="ORF">G0102_03825</name>
    <name evidence="62" type="ORF">G0111_24255</name>
    <name evidence="61" type="ORF">G0113_19435</name>
    <name evidence="52" type="ORF">G0117_00020</name>
    <name evidence="56" type="ORF">G0123_00020</name>
    <name evidence="58" type="ORF">G0148_24005</name>
    <name evidence="53" type="ORF">G0157_19580</name>
    <name evidence="44" type="ORF">G0170_23580</name>
    <name evidence="15" type="ORF">G0A79_23460</name>
    <name evidence="16" type="ORF">G0B08_24890</name>
    <name evidence="17" type="ORF">G0C03_25005</name>
    <name evidence="18" type="ORF">G0E15_25355</name>
    <name evidence="19" type="ORF">G0J53_24860</name>
    <name evidence="24" type="ORF">G0J58_23725</name>
    <name evidence="20" type="ORF">G0J66_25600</name>
    <name evidence="21" type="ORF">G0J67_24600</name>
    <name evidence="22" type="ORF">G0J69_24420</name>
    <name evidence="27" type="ORF">G0J71_24725</name>
    <name evidence="23" type="ORF">G0J76_24435</name>
    <name evidence="25" type="ORF">G0J81_25055</name>
    <name evidence="26" type="ORF">G0J85_24455</name>
    <name evidence="28" type="ORF">G0K04_23425</name>
    <name evidence="30" type="ORF">G0K07_24180</name>
    <name evidence="29" type="ORF">G0K13_24030</name>
    <name evidence="33" type="ORF">G0K25_24690</name>
    <name evidence="31" type="ORF">G0K26_24480</name>
    <name evidence="34" type="ORF">G0K31_24695</name>
    <name evidence="32" type="ORF">G0K33_24670</name>
    <name evidence="37" type="ORF">G0K37_25465</name>
    <name evidence="35" type="ORF">G0K41_23875</name>
    <name evidence="36" type="ORF">G0K46_24300</name>
    <name evidence="42" type="ORF">G0K65_17910</name>
    <name evidence="39" type="ORF">G0K70_25400</name>
    <name evidence="41" type="ORF">G0K72_24370</name>
    <name evidence="40" type="ORF">G0K75_24645</name>
    <name evidence="38" type="ORF">G0K78_25605</name>
    <name evidence="63" type="ORF">G1O10_13820</name>
    <name evidence="64" type="ORF">G1P61_11850</name>
    <name evidence="65" type="ORF">G1R52_10455</name>
    <name evidence="66" type="ORF">G2203_23510</name>
    <name evidence="13" type="ORF">GYJ04_08280</name>
    <name evidence="14" type="ORF">GYJ32_24615</name>
</gene>
<dbReference type="EMBL" id="DAANFB010000056">
    <property type="protein sequence ID" value="HAC9592251.1"/>
    <property type="molecule type" value="Genomic_DNA"/>
</dbReference>
<evidence type="ECO:0000313" key="38">
    <source>
        <dbReference type="EMBL" id="HAC9688924.1"/>
    </source>
</evidence>
<dbReference type="EMBL" id="DAANGC010000036">
    <property type="protein sequence ID" value="HAC9732968.1"/>
    <property type="molecule type" value="Genomic_DNA"/>
</dbReference>
<evidence type="ECO:0000313" key="8">
    <source>
        <dbReference type="EMBL" id="ECS3484469.1"/>
    </source>
</evidence>
<evidence type="ECO:0000313" key="24">
    <source>
        <dbReference type="EMBL" id="HAC9258815.1"/>
    </source>
</evidence>
<dbReference type="EMBL" id="DAANYA010000041">
    <property type="protein sequence ID" value="HAD1931313.1"/>
    <property type="molecule type" value="Genomic_DNA"/>
</dbReference>
<evidence type="ECO:0000313" key="16">
    <source>
        <dbReference type="EMBL" id="HAC6367794.1"/>
    </source>
</evidence>